<evidence type="ECO:0000256" key="6">
    <source>
        <dbReference type="ARBA" id="ARBA00023136"/>
    </source>
</evidence>
<keyword evidence="6 7" id="KW-0472">Membrane</keyword>
<comment type="subcellular location">
    <subcellularLocation>
        <location evidence="1">Membrane</location>
        <topology evidence="1">Multi-pass membrane protein</topology>
    </subcellularLocation>
</comment>
<keyword evidence="10" id="KW-1185">Reference proteome</keyword>
<accession>A0A0R2IR97</accession>
<evidence type="ECO:0000256" key="3">
    <source>
        <dbReference type="ARBA" id="ARBA00022692"/>
    </source>
</evidence>
<evidence type="ECO:0000313" key="9">
    <source>
        <dbReference type="EMBL" id="KRN67721.1"/>
    </source>
</evidence>
<dbReference type="RefSeq" id="WP_057748352.1">
    <property type="nucleotide sequence ID" value="NZ_BJVH01000001.1"/>
</dbReference>
<name>A0A0R2IR97_9LACO</name>
<dbReference type="PANTHER" id="PTHR43731">
    <property type="entry name" value="RHOMBOID PROTEASE"/>
    <property type="match status" value="1"/>
</dbReference>
<dbReference type="PATRIC" id="fig|319652.3.peg.267"/>
<feature type="domain" description="Peptidase S54 rhomboid" evidence="8">
    <location>
        <begin position="56"/>
        <end position="192"/>
    </location>
</feature>
<evidence type="ECO:0000313" key="10">
    <source>
        <dbReference type="Proteomes" id="UP000051568"/>
    </source>
</evidence>
<dbReference type="PANTHER" id="PTHR43731:SF14">
    <property type="entry name" value="PRESENILIN-ASSOCIATED RHOMBOID-LIKE PROTEIN, MITOCHONDRIAL"/>
    <property type="match status" value="1"/>
</dbReference>
<dbReference type="Pfam" id="PF01694">
    <property type="entry name" value="Rhomboid"/>
    <property type="match status" value="1"/>
</dbReference>
<keyword evidence="3 7" id="KW-0812">Transmembrane</keyword>
<feature type="transmembrane region" description="Helical" evidence="7">
    <location>
        <begin position="175"/>
        <end position="194"/>
    </location>
</feature>
<gene>
    <name evidence="9" type="ORF">IV80_GL000265</name>
</gene>
<dbReference type="InterPro" id="IPR050925">
    <property type="entry name" value="Rhomboid_protease_S54"/>
</dbReference>
<dbReference type="Gene3D" id="1.20.1540.10">
    <property type="entry name" value="Rhomboid-like"/>
    <property type="match status" value="1"/>
</dbReference>
<keyword evidence="4" id="KW-0378">Hydrolase</keyword>
<evidence type="ECO:0000259" key="8">
    <source>
        <dbReference type="Pfam" id="PF01694"/>
    </source>
</evidence>
<comment type="caution">
    <text evidence="9">The sequence shown here is derived from an EMBL/GenBank/DDBJ whole genome shotgun (WGS) entry which is preliminary data.</text>
</comment>
<proteinExistence type="inferred from homology"/>
<dbReference type="EMBL" id="JQBR01000001">
    <property type="protein sequence ID" value="KRN67721.1"/>
    <property type="molecule type" value="Genomic_DNA"/>
</dbReference>
<evidence type="ECO:0000256" key="4">
    <source>
        <dbReference type="ARBA" id="ARBA00022801"/>
    </source>
</evidence>
<evidence type="ECO:0000256" key="1">
    <source>
        <dbReference type="ARBA" id="ARBA00004141"/>
    </source>
</evidence>
<feature type="transmembrane region" description="Helical" evidence="7">
    <location>
        <begin position="206"/>
        <end position="224"/>
    </location>
</feature>
<keyword evidence="5 7" id="KW-1133">Transmembrane helix</keyword>
<dbReference type="AlphaFoldDB" id="A0A0R2IR97"/>
<evidence type="ECO:0000256" key="7">
    <source>
        <dbReference type="SAM" id="Phobius"/>
    </source>
</evidence>
<feature type="transmembrane region" description="Helical" evidence="7">
    <location>
        <begin position="12"/>
        <end position="31"/>
    </location>
</feature>
<organism evidence="9 10">
    <name type="scientific">Pediococcus cellicola</name>
    <dbReference type="NCBI Taxonomy" id="319652"/>
    <lineage>
        <taxon>Bacteria</taxon>
        <taxon>Bacillati</taxon>
        <taxon>Bacillota</taxon>
        <taxon>Bacilli</taxon>
        <taxon>Lactobacillales</taxon>
        <taxon>Lactobacillaceae</taxon>
        <taxon>Pediococcus</taxon>
    </lineage>
</organism>
<dbReference type="Proteomes" id="UP000051568">
    <property type="component" value="Unassembled WGS sequence"/>
</dbReference>
<keyword evidence="9" id="KW-0645">Protease</keyword>
<dbReference type="InterPro" id="IPR022764">
    <property type="entry name" value="Peptidase_S54_rhomboid_dom"/>
</dbReference>
<dbReference type="OrthoDB" id="9813074at2"/>
<dbReference type="GO" id="GO:0004252">
    <property type="term" value="F:serine-type endopeptidase activity"/>
    <property type="evidence" value="ECO:0007669"/>
    <property type="project" value="InterPro"/>
</dbReference>
<dbReference type="GO" id="GO:0006508">
    <property type="term" value="P:proteolysis"/>
    <property type="evidence" value="ECO:0007669"/>
    <property type="project" value="UniProtKB-KW"/>
</dbReference>
<reference evidence="9 10" key="1">
    <citation type="journal article" date="2015" name="Genome Announc.">
        <title>Expanding the biotechnology potential of lactobacilli through comparative genomics of 213 strains and associated genera.</title>
        <authorList>
            <person name="Sun Z."/>
            <person name="Harris H.M."/>
            <person name="McCann A."/>
            <person name="Guo C."/>
            <person name="Argimon S."/>
            <person name="Zhang W."/>
            <person name="Yang X."/>
            <person name="Jeffery I.B."/>
            <person name="Cooney J.C."/>
            <person name="Kagawa T.F."/>
            <person name="Liu W."/>
            <person name="Song Y."/>
            <person name="Salvetti E."/>
            <person name="Wrobel A."/>
            <person name="Rasinkangas P."/>
            <person name="Parkhill J."/>
            <person name="Rea M.C."/>
            <person name="O'Sullivan O."/>
            <person name="Ritari J."/>
            <person name="Douillard F.P."/>
            <person name="Paul Ross R."/>
            <person name="Yang R."/>
            <person name="Briner A.E."/>
            <person name="Felis G.E."/>
            <person name="de Vos W.M."/>
            <person name="Barrangou R."/>
            <person name="Klaenhammer T.R."/>
            <person name="Caufield P.W."/>
            <person name="Cui Y."/>
            <person name="Zhang H."/>
            <person name="O'Toole P.W."/>
        </authorList>
    </citation>
    <scope>NUCLEOTIDE SEQUENCE [LARGE SCALE GENOMIC DNA]</scope>
    <source>
        <strain evidence="9 10">DSM 17757</strain>
    </source>
</reference>
<dbReference type="GO" id="GO:0016020">
    <property type="term" value="C:membrane"/>
    <property type="evidence" value="ECO:0007669"/>
    <property type="project" value="UniProtKB-SubCell"/>
</dbReference>
<feature type="transmembrane region" description="Helical" evidence="7">
    <location>
        <begin position="121"/>
        <end position="139"/>
    </location>
</feature>
<evidence type="ECO:0000256" key="5">
    <source>
        <dbReference type="ARBA" id="ARBA00022989"/>
    </source>
</evidence>
<comment type="similarity">
    <text evidence="2">Belongs to the peptidase S54 family.</text>
</comment>
<feature type="transmembrane region" description="Helical" evidence="7">
    <location>
        <begin position="97"/>
        <end position="115"/>
    </location>
</feature>
<dbReference type="SUPFAM" id="SSF144091">
    <property type="entry name" value="Rhomboid-like"/>
    <property type="match status" value="1"/>
</dbReference>
<dbReference type="InterPro" id="IPR035952">
    <property type="entry name" value="Rhomboid-like_sf"/>
</dbReference>
<dbReference type="STRING" id="319652.IV80_GL000265"/>
<feature type="transmembrane region" description="Helical" evidence="7">
    <location>
        <begin position="151"/>
        <end position="169"/>
    </location>
</feature>
<evidence type="ECO:0000256" key="2">
    <source>
        <dbReference type="ARBA" id="ARBA00009045"/>
    </source>
</evidence>
<feature type="transmembrane region" description="Helical" evidence="7">
    <location>
        <begin position="65"/>
        <end position="85"/>
    </location>
</feature>
<sequence length="229" mass="25211">MQQTLKRWQNGPYMTIGLVAINLIIFLIMSVDGGTENTQTLLRYGAVFKPAILQNGEWWRLVSGMFIHIGMTHIVMNMVTLYFVGIQIENLFGHFKFIFLYFLAGIFGNLASLVLGNPLALSAGASGAIFGLFGVWLMLGESFRNNPYIRLMARQLGLFVVLALVSSFWQPGIDIYAHVAGVLAGFLGGYVVGIPQIGKVENSKRWIAGLVLVALVAACFWVLITKSAF</sequence>
<protein>
    <submittedName>
        <fullName evidence="9">Membrane-associated serine protease</fullName>
    </submittedName>
</protein>